<dbReference type="InterPro" id="IPR019775">
    <property type="entry name" value="WD40_repeat_CS"/>
</dbReference>
<dbReference type="SUPFAM" id="SSF50978">
    <property type="entry name" value="WD40 repeat-like"/>
    <property type="match status" value="2"/>
</dbReference>
<evidence type="ECO:0000313" key="16">
    <source>
        <dbReference type="EMBL" id="KAF2578904.1"/>
    </source>
</evidence>
<dbReference type="InterPro" id="IPR036322">
    <property type="entry name" value="WD40_repeat_dom_sf"/>
</dbReference>
<keyword evidence="10" id="KW-0234">DNA repair</keyword>
<evidence type="ECO:0000256" key="13">
    <source>
        <dbReference type="PROSITE-ProRule" id="PRU00221"/>
    </source>
</evidence>
<feature type="repeat" description="WD" evidence="13">
    <location>
        <begin position="16"/>
        <end position="50"/>
    </location>
</feature>
<dbReference type="FunFam" id="2.130.10.10:FF:000466">
    <property type="entry name" value="Chromatin assembly factor 1 subunit FAS2"/>
    <property type="match status" value="1"/>
</dbReference>
<comment type="caution">
    <text evidence="16">The sequence shown here is derived from an EMBL/GenBank/DDBJ whole genome shotgun (WGS) entry which is preliminary data.</text>
</comment>
<dbReference type="CDD" id="cd00200">
    <property type="entry name" value="WD40"/>
    <property type="match status" value="1"/>
</dbReference>
<dbReference type="PROSITE" id="PS00678">
    <property type="entry name" value="WD_REPEATS_1"/>
    <property type="match status" value="2"/>
</dbReference>
<comment type="subcellular location">
    <subcellularLocation>
        <location evidence="1">Nucleus</location>
    </subcellularLocation>
</comment>
<dbReference type="PANTHER" id="PTHR15271:SF4">
    <property type="entry name" value="CHROMATIN ASSEMBLY FACTOR 1 SUBUNIT B"/>
    <property type="match status" value="1"/>
</dbReference>
<feature type="repeat" description="WD" evidence="13">
    <location>
        <begin position="527"/>
        <end position="568"/>
    </location>
</feature>
<dbReference type="SMART" id="SM00320">
    <property type="entry name" value="WD40"/>
    <property type="match status" value="8"/>
</dbReference>
<evidence type="ECO:0000256" key="11">
    <source>
        <dbReference type="ARBA" id="ARBA00023242"/>
    </source>
</evidence>
<feature type="repeat" description="WD" evidence="13">
    <location>
        <begin position="60"/>
        <end position="101"/>
    </location>
</feature>
<feature type="domain" description="CAF1B/HIR1 beta-propeller" evidence="15">
    <location>
        <begin position="230"/>
        <end position="436"/>
    </location>
</feature>
<feature type="compositionally biased region" description="Basic and acidic residues" evidence="14">
    <location>
        <begin position="495"/>
        <end position="506"/>
    </location>
</feature>
<evidence type="ECO:0000256" key="12">
    <source>
        <dbReference type="ARBA" id="ARBA00077035"/>
    </source>
</evidence>
<keyword evidence="6" id="KW-0156">Chromatin regulator</keyword>
<evidence type="ECO:0000256" key="1">
    <source>
        <dbReference type="ARBA" id="ARBA00004123"/>
    </source>
</evidence>
<evidence type="ECO:0000256" key="9">
    <source>
        <dbReference type="ARBA" id="ARBA00023172"/>
    </source>
</evidence>
<sequence>MKGGTIQISWHDGKPVLTLDFHPVSGLLATAGADYDIKLWLLNSGQAEKKLPSVSYQSSLTYHGCAVNTIRFSRSGELLASGADGGELIIWKLHPSETNQSWKVHKSLSFHRKDVLDLQWSPDDAFLISGSVDNSCLIWDVSKGSVHQILDAHCHYVQGVAWDPLSKYVASLSSDRTCRIYVNKPQAKSKSGEKMNYVCQHVITKADHQRGDDTKTVKTHLFHDETLPSDGSFLLIPSVDNSCIIWDVNKGSVHQILDAHCHYVQGVAWDPLSKYVASLSSDRTCRIYVNKPQAKSKSGEKMNYVCQHVITKADHQRGDDTKTVKTHLFHDETLPSDGSFLLIPSGSFKISPPSEAVNATYIFSRKELSRKQYKVSHALISFLLASRPALQLPGANKPVVVVRFCPVTFKLRGPSSEKGGFFKLPYRIVFAIATFKFGLRCPYKMVIAHLLSLKITNLQSLSPSQQSERKQVDAEEKKHVLEKTDELMTETVPDETSKRAESKQDEEKQKTISQLWFWILKSKEKKSRFHRKDVLDLQWSPDDAFLISGSVDNSCLIWDVSKGSVHQILDAHCHYVQGVAWDPLSKYVASLSSDRTCRIYVNKPQAKSKSGEKMNYVCQHVITKADQQRGDDTKTVKTHLFHDETLPSFFRRLSWSPDGSFLLIPSGSFKISPTSESVNATYVFSRKDLSRPALQLPGANKPVVVVRFCPVAFKLRGSSSEEGFFKLPYRIVFAIATLNSVYIYDTECVAPIAVLAGLHYAAITDITWSPTASYLALSSQDGYCTLVEFEDNELGEPISISVGKKPVDGEEKKHVLEKTDELMTETVPDERRKQAESNQDEEKQKPLPSKVTSEEEKQVMQTSDEVMTETKPDGEKQPLQSKVNTPVSSKPARRRITPMAIDP</sequence>
<name>A0A8S9J9V8_BRACR</name>
<evidence type="ECO:0000256" key="14">
    <source>
        <dbReference type="SAM" id="MobiDB-lite"/>
    </source>
</evidence>
<dbReference type="PANTHER" id="PTHR15271">
    <property type="entry name" value="CHROMATIN ASSEMBLY FACTOR 1 SUBUNIT B"/>
    <property type="match status" value="1"/>
</dbReference>
<proteinExistence type="inferred from homology"/>
<dbReference type="EMBL" id="QGKW02001660">
    <property type="protein sequence ID" value="KAF2578904.1"/>
    <property type="molecule type" value="Genomic_DNA"/>
</dbReference>
<evidence type="ECO:0000256" key="7">
    <source>
        <dbReference type="ARBA" id="ARBA00023015"/>
    </source>
</evidence>
<dbReference type="GO" id="GO:0006310">
    <property type="term" value="P:DNA recombination"/>
    <property type="evidence" value="ECO:0007669"/>
    <property type="project" value="UniProtKB-KW"/>
</dbReference>
<dbReference type="GO" id="GO:0006334">
    <property type="term" value="P:nucleosome assembly"/>
    <property type="evidence" value="ECO:0007669"/>
    <property type="project" value="TreeGrafter"/>
</dbReference>
<feature type="domain" description="CAF1B/HIR1 beta-propeller" evidence="15">
    <location>
        <begin position="524"/>
        <end position="794"/>
    </location>
</feature>
<evidence type="ECO:0000256" key="4">
    <source>
        <dbReference type="ARBA" id="ARBA00022737"/>
    </source>
</evidence>
<protein>
    <recommendedName>
        <fullName evidence="12">CAF-1 p60 homolog</fullName>
    </recommendedName>
</protein>
<evidence type="ECO:0000256" key="5">
    <source>
        <dbReference type="ARBA" id="ARBA00022763"/>
    </source>
</evidence>
<keyword evidence="3 13" id="KW-0853">WD repeat</keyword>
<dbReference type="AlphaFoldDB" id="A0A8S9J9V8"/>
<keyword evidence="8" id="KW-0804">Transcription</keyword>
<keyword evidence="9" id="KW-0233">DNA recombination</keyword>
<dbReference type="GO" id="GO:0006335">
    <property type="term" value="P:DNA replication-dependent chromatin assembly"/>
    <property type="evidence" value="ECO:0007669"/>
    <property type="project" value="InterPro"/>
</dbReference>
<comment type="similarity">
    <text evidence="2">Belongs to the WD repeat HIR1 family.</text>
</comment>
<feature type="region of interest" description="Disordered" evidence="14">
    <location>
        <begin position="483"/>
        <end position="506"/>
    </location>
</feature>
<dbReference type="PROSITE" id="PS50294">
    <property type="entry name" value="WD_REPEATS_REGION"/>
    <property type="match status" value="3"/>
</dbReference>
<feature type="compositionally biased region" description="Basic and acidic residues" evidence="14">
    <location>
        <begin position="811"/>
        <end position="821"/>
    </location>
</feature>
<feature type="compositionally biased region" description="Polar residues" evidence="14">
    <location>
        <begin position="878"/>
        <end position="888"/>
    </location>
</feature>
<evidence type="ECO:0000256" key="3">
    <source>
        <dbReference type="ARBA" id="ARBA00022574"/>
    </source>
</evidence>
<gene>
    <name evidence="16" type="ORF">F2Q68_00003948</name>
</gene>
<dbReference type="InterPro" id="IPR055410">
    <property type="entry name" value="Beta-prop_CAF1B_HIR1"/>
</dbReference>
<dbReference type="InterPro" id="IPR015943">
    <property type="entry name" value="WD40/YVTN_repeat-like_dom_sf"/>
</dbReference>
<dbReference type="Pfam" id="PF24105">
    <property type="entry name" value="Beta-prop_CAF1B_HIR1"/>
    <property type="match status" value="3"/>
</dbReference>
<keyword evidence="11" id="KW-0539">Nucleus</keyword>
<dbReference type="Gene3D" id="2.130.10.10">
    <property type="entry name" value="YVTN repeat-like/Quinoprotein amine dehydrogenase"/>
    <property type="match status" value="4"/>
</dbReference>
<feature type="repeat" description="WD" evidence="13">
    <location>
        <begin position="108"/>
        <end position="149"/>
    </location>
</feature>
<evidence type="ECO:0000256" key="2">
    <source>
        <dbReference type="ARBA" id="ARBA00007306"/>
    </source>
</evidence>
<reference evidence="16" key="1">
    <citation type="submission" date="2019-12" db="EMBL/GenBank/DDBJ databases">
        <title>Genome sequencing and annotation of Brassica cretica.</title>
        <authorList>
            <person name="Studholme D.J."/>
            <person name="Sarris P.F."/>
        </authorList>
    </citation>
    <scope>NUCLEOTIDE SEQUENCE</scope>
    <source>
        <strain evidence="16">PFS-001/15</strain>
        <tissue evidence="16">Leaf</tissue>
    </source>
</reference>
<dbReference type="GO" id="GO:0033186">
    <property type="term" value="C:CAF-1 complex"/>
    <property type="evidence" value="ECO:0007669"/>
    <property type="project" value="TreeGrafter"/>
</dbReference>
<feature type="compositionally biased region" description="Basic and acidic residues" evidence="14">
    <location>
        <begin position="828"/>
        <end position="845"/>
    </location>
</feature>
<organism evidence="16 17">
    <name type="scientific">Brassica cretica</name>
    <name type="common">Mustard</name>
    <dbReference type="NCBI Taxonomy" id="69181"/>
    <lineage>
        <taxon>Eukaryota</taxon>
        <taxon>Viridiplantae</taxon>
        <taxon>Streptophyta</taxon>
        <taxon>Embryophyta</taxon>
        <taxon>Tracheophyta</taxon>
        <taxon>Spermatophyta</taxon>
        <taxon>Magnoliopsida</taxon>
        <taxon>eudicotyledons</taxon>
        <taxon>Gunneridae</taxon>
        <taxon>Pentapetalae</taxon>
        <taxon>rosids</taxon>
        <taxon>malvids</taxon>
        <taxon>Brassicales</taxon>
        <taxon>Brassicaceae</taxon>
        <taxon>Brassiceae</taxon>
        <taxon>Brassica</taxon>
    </lineage>
</organism>
<keyword evidence="4" id="KW-0677">Repeat</keyword>
<dbReference type="Proteomes" id="UP000712281">
    <property type="component" value="Unassembled WGS sequence"/>
</dbReference>
<keyword evidence="5" id="KW-0227">DNA damage</keyword>
<dbReference type="GO" id="GO:0006281">
    <property type="term" value="P:DNA repair"/>
    <property type="evidence" value="ECO:0007669"/>
    <property type="project" value="UniProtKB-KW"/>
</dbReference>
<dbReference type="PROSITE" id="PS50082">
    <property type="entry name" value="WD_REPEATS_2"/>
    <property type="match status" value="4"/>
</dbReference>
<accession>A0A8S9J9V8</accession>
<evidence type="ECO:0000259" key="15">
    <source>
        <dbReference type="Pfam" id="PF24105"/>
    </source>
</evidence>
<evidence type="ECO:0000256" key="8">
    <source>
        <dbReference type="ARBA" id="ARBA00023163"/>
    </source>
</evidence>
<feature type="region of interest" description="Disordered" evidence="14">
    <location>
        <begin position="811"/>
        <end position="903"/>
    </location>
</feature>
<dbReference type="InterPro" id="IPR045145">
    <property type="entry name" value="PTHR15271"/>
</dbReference>
<evidence type="ECO:0000256" key="6">
    <source>
        <dbReference type="ARBA" id="ARBA00022853"/>
    </source>
</evidence>
<dbReference type="GO" id="GO:0005634">
    <property type="term" value="C:nucleus"/>
    <property type="evidence" value="ECO:0007669"/>
    <property type="project" value="UniProtKB-SubCell"/>
</dbReference>
<keyword evidence="7" id="KW-0805">Transcription regulation</keyword>
<dbReference type="InterPro" id="IPR001680">
    <property type="entry name" value="WD40_rpt"/>
</dbReference>
<feature type="domain" description="CAF1B/HIR1 beta-propeller" evidence="15">
    <location>
        <begin position="1"/>
        <end position="229"/>
    </location>
</feature>
<evidence type="ECO:0000313" key="17">
    <source>
        <dbReference type="Proteomes" id="UP000712281"/>
    </source>
</evidence>
<evidence type="ECO:0000256" key="10">
    <source>
        <dbReference type="ARBA" id="ARBA00023204"/>
    </source>
</evidence>